<feature type="compositionally biased region" description="Basic and acidic residues" evidence="1">
    <location>
        <begin position="61"/>
        <end position="70"/>
    </location>
</feature>
<evidence type="ECO:0000256" key="1">
    <source>
        <dbReference type="SAM" id="MobiDB-lite"/>
    </source>
</evidence>
<gene>
    <name evidence="2" type="ORF">MCOR33_011241</name>
</gene>
<evidence type="ECO:0000313" key="2">
    <source>
        <dbReference type="EMBL" id="KAI6290538.1"/>
    </source>
</evidence>
<dbReference type="Proteomes" id="UP001059893">
    <property type="component" value="Unassembled WGS sequence"/>
</dbReference>
<feature type="region of interest" description="Disordered" evidence="1">
    <location>
        <begin position="53"/>
        <end position="111"/>
    </location>
</feature>
<protein>
    <submittedName>
        <fullName evidence="2">Uncharacterized protein</fullName>
    </submittedName>
</protein>
<accession>A0ABQ8N3W6</accession>
<reference evidence="2" key="1">
    <citation type="submission" date="2021-01" db="EMBL/GenBank/DDBJ databases">
        <title>Deciphering the adaptive evolutionary patterns associated with biogeogrpahic diversity in the finger millet blast pathogen Magnaporthe oryzae in Eastern Africa.</title>
        <authorList>
            <person name="Onyema G."/>
            <person name="Shittu T.A."/>
            <person name="Dodsworth S."/>
            <person name="Devilliers S."/>
            <person name="Muthumeenakshi S."/>
            <person name="Sreenivasaprasad S."/>
        </authorList>
    </citation>
    <scope>NUCLEOTIDE SEQUENCE</scope>
    <source>
        <strain evidence="2">D15/s37</strain>
    </source>
</reference>
<name>A0ABQ8N3W6_PYRGI</name>
<sequence>MQPGPIRPKLLDLFHAPTSQEREREDFWASQNMACANWTTLSVLLVCQSEQGRVFSSSGTETKEEEKGDGEIAFPPDSCPFTSDHGGLLPRRQDSPKSCKVRPARLHEARL</sequence>
<dbReference type="EMBL" id="JABSND010000455">
    <property type="protein sequence ID" value="KAI6290538.1"/>
    <property type="molecule type" value="Genomic_DNA"/>
</dbReference>
<comment type="caution">
    <text evidence="2">The sequence shown here is derived from an EMBL/GenBank/DDBJ whole genome shotgun (WGS) entry which is preliminary data.</text>
</comment>
<evidence type="ECO:0000313" key="3">
    <source>
        <dbReference type="Proteomes" id="UP001059893"/>
    </source>
</evidence>
<keyword evidence="3" id="KW-1185">Reference proteome</keyword>
<organism evidence="2 3">
    <name type="scientific">Pyricularia grisea</name>
    <name type="common">Crabgrass-specific blast fungus</name>
    <name type="synonym">Magnaporthe grisea</name>
    <dbReference type="NCBI Taxonomy" id="148305"/>
    <lineage>
        <taxon>Eukaryota</taxon>
        <taxon>Fungi</taxon>
        <taxon>Dikarya</taxon>
        <taxon>Ascomycota</taxon>
        <taxon>Pezizomycotina</taxon>
        <taxon>Sordariomycetes</taxon>
        <taxon>Sordariomycetidae</taxon>
        <taxon>Magnaporthales</taxon>
        <taxon>Pyriculariaceae</taxon>
        <taxon>Pyricularia</taxon>
    </lineage>
</organism>
<proteinExistence type="predicted"/>